<evidence type="ECO:0000313" key="2">
    <source>
        <dbReference type="EMBL" id="AEJ34557.1"/>
    </source>
</evidence>
<evidence type="ECO:0000313" key="8">
    <source>
        <dbReference type="Proteomes" id="UP000274448"/>
    </source>
</evidence>
<dbReference type="GeneID" id="9924934"/>
<dbReference type="EMBL" id="KM982401">
    <property type="protein sequence ID" value="AKI79086.1"/>
    <property type="molecule type" value="Genomic_DNA"/>
</dbReference>
<dbReference type="OrthoDB" id="17542at10239"/>
<organism evidence="1 5">
    <name type="scientific">Acanthamoeba polyphaga mimivirus</name>
    <name type="common">APMV</name>
    <dbReference type="NCBI Taxonomy" id="212035"/>
    <lineage>
        <taxon>Viruses</taxon>
        <taxon>Varidnaviria</taxon>
        <taxon>Bamfordvirae</taxon>
        <taxon>Nucleocytoviricota</taxon>
        <taxon>Megaviricetes</taxon>
        <taxon>Imitervirales</taxon>
        <taxon>Mimiviridae</taxon>
        <taxon>Megamimivirinae</taxon>
        <taxon>Mimivirus</taxon>
        <taxon>Mimivirus bradfordmassiliense</taxon>
    </lineage>
</organism>
<evidence type="ECO:0000313" key="6">
    <source>
        <dbReference type="Proteomes" id="UP000240552"/>
    </source>
</evidence>
<reference evidence="2 6" key="1">
    <citation type="journal article" date="2011" name="Proc. Natl. Acad. Sci. U.S.A.">
        <title>Mimivirus shows dramatic genome reduction after intraamoebal culture.</title>
        <authorList>
            <person name="Boyer M."/>
            <person name="Azza S."/>
            <person name="Barrassi L."/>
            <person name="Klose T."/>
            <person name="Campocasso A."/>
            <person name="Pagnier I."/>
            <person name="Fournous G."/>
            <person name="Borg A."/>
            <person name="Robert C."/>
            <person name="Zhang X."/>
            <person name="Desnues C."/>
            <person name="Henrissat B."/>
            <person name="Rossmann M.G."/>
            <person name="La Scola B."/>
            <person name="Raoult D."/>
        </authorList>
    </citation>
    <scope>NUCLEOTIDE SEQUENCE [LARGE SCALE GENOMIC DNA]</scope>
    <source>
        <strain evidence="2">M4</strain>
    </source>
</reference>
<reference evidence="1 5" key="2">
    <citation type="journal article" date="2011" name="Virol. J.">
        <title>Breaking the 1000-gene barrier for Mimivirus using ultra-deep genome and transcriptome sequencing.</title>
        <authorList>
            <person name="Legendre M."/>
            <person name="Santini S."/>
            <person name="Rico A."/>
            <person name="Abergel C."/>
            <person name="Claverie J.M."/>
        </authorList>
    </citation>
    <scope>NUCLEOTIDE SEQUENCE [LARGE SCALE GENOMIC DNA]</scope>
</reference>
<evidence type="ECO:0000313" key="5">
    <source>
        <dbReference type="Proteomes" id="UP000201519"/>
    </source>
</evidence>
<evidence type="ECO:0000313" key="3">
    <source>
        <dbReference type="EMBL" id="AKI79086.1"/>
    </source>
</evidence>
<dbReference type="SMR" id="A0A0G2Y7M9"/>
<dbReference type="EMBL" id="JN036606">
    <property type="protein sequence ID" value="AEJ34557.1"/>
    <property type="molecule type" value="Genomic_DNA"/>
</dbReference>
<dbReference type="RefSeq" id="YP_003986820.1">
    <property type="nucleotide sequence ID" value="NC_014649.1"/>
</dbReference>
<evidence type="ECO:0000313" key="1">
    <source>
        <dbReference type="EMBL" id="ADO18553.1"/>
    </source>
</evidence>
<evidence type="ECO:0000313" key="7">
    <source>
        <dbReference type="Proteomes" id="UP000241474"/>
    </source>
</evidence>
<evidence type="ECO:0000313" key="4">
    <source>
        <dbReference type="EMBL" id="AKI80982.1"/>
    </source>
</evidence>
<keyword evidence="5" id="KW-1185">Reference proteome</keyword>
<dbReference type="EMBL" id="HQ336222">
    <property type="protein sequence ID" value="ADO18553.1"/>
    <property type="molecule type" value="Genomic_DNA"/>
</dbReference>
<proteinExistence type="predicted"/>
<organismHost>
    <name type="scientific">Acanthamoeba polyphaga</name>
    <name type="common">Amoeba</name>
    <dbReference type="NCBI Taxonomy" id="5757"/>
</organismHost>
<dbReference type="EMBL" id="KM982403">
    <property type="protein sequence ID" value="AKI80982.1"/>
    <property type="molecule type" value="Genomic_DNA"/>
</dbReference>
<dbReference type="Proteomes" id="UP000201519">
    <property type="component" value="Segment"/>
</dbReference>
<sequence>MSTENFDPTQHIEEPMNDLEIIHIHNKNNTYHLTKQILLDSMVPNNVHCFFYHILTKNSEEFNKIYGSYARLIVRNIEEADLYLNVDNDAFNHIINYIQTSKINGEKIYNENWKKIDDIIDLATILGMGNLVTTLRKLHPTEEEINRKIGIIKSTVRSSMFSLKYLFDCDPTMYQDIIDDAINRNKDLIIERYIKPTMYADNKVNSEIMSVICSLCSNYLVSRIISKTNH</sequence>
<accession>E3VZU7</accession>
<name>A0A0G2Y7M9_MIMIV</name>
<dbReference type="Proteomes" id="UP000240552">
    <property type="component" value="Segment"/>
</dbReference>
<dbReference type="KEGG" id="vg:9924934"/>
<accession>A0A0G2Y7M9</accession>
<protein>
    <submittedName>
        <fullName evidence="2">Uncharacterized protein R317</fullName>
    </submittedName>
</protein>
<gene>
    <name evidence="1" type="primary">R317</name>
    <name evidence="2" type="ORF">MIMI_R317</name>
</gene>
<dbReference type="Proteomes" id="UP000241474">
    <property type="component" value="Segment"/>
</dbReference>
<reference evidence="7 8" key="3">
    <citation type="submission" date="2014-10" db="EMBL/GenBank/DDBJ databases">
        <title>Pan-genome analysis of Brazilian lineage A amoebal mimiviruses.</title>
        <authorList>
            <person name="Assis F.L."/>
            <person name="Abrahao J.S."/>
            <person name="Kroon E.G."/>
            <person name="Dornas F.P."/>
            <person name="Andrade K.R."/>
            <person name="Borato P.V.M."/>
            <person name="Pilotto M.R."/>
            <person name="Benamar S."/>
            <person name="LaScola B."/>
            <person name="Colson P."/>
        </authorList>
    </citation>
    <scope>NUCLEOTIDE SEQUENCE [LARGE SCALE GENOMIC DNA]</scope>
    <source>
        <strain evidence="4 8">Amazonia</strain>
        <strain evidence="3 7">Oyster</strain>
    </source>
</reference>
<dbReference type="Proteomes" id="UP000274448">
    <property type="component" value="Segment"/>
</dbReference>